<keyword evidence="7 10" id="KW-0546">Nucleotide metabolism</keyword>
<keyword evidence="5 10" id="KW-0378">Hydrolase</keyword>
<dbReference type="NCBIfam" id="TIGR00042">
    <property type="entry name" value="RdgB/HAM1 family non-canonical purine NTP pyrophosphatase"/>
    <property type="match status" value="1"/>
</dbReference>
<feature type="binding site" evidence="10">
    <location>
        <begin position="158"/>
        <end position="161"/>
    </location>
    <ligand>
        <name>substrate</name>
    </ligand>
</feature>
<evidence type="ECO:0000256" key="10">
    <source>
        <dbReference type="HAMAP-Rule" id="MF_01405"/>
    </source>
</evidence>
<evidence type="ECO:0000256" key="8">
    <source>
        <dbReference type="ARBA" id="ARBA00051875"/>
    </source>
</evidence>
<keyword evidence="4 10" id="KW-0547">Nucleotide-binding</keyword>
<dbReference type="GO" id="GO:0009146">
    <property type="term" value="P:purine nucleoside triphosphate catabolic process"/>
    <property type="evidence" value="ECO:0007669"/>
    <property type="project" value="UniProtKB-UniRule"/>
</dbReference>
<dbReference type="EMBL" id="JACNJD010000235">
    <property type="protein sequence ID" value="MBC8177774.1"/>
    <property type="molecule type" value="Genomic_DNA"/>
</dbReference>
<dbReference type="GO" id="GO:0005829">
    <property type="term" value="C:cytosol"/>
    <property type="evidence" value="ECO:0007669"/>
    <property type="project" value="TreeGrafter"/>
</dbReference>
<dbReference type="InterPro" id="IPR029001">
    <property type="entry name" value="ITPase-like_fam"/>
</dbReference>
<feature type="active site" description="Proton acceptor" evidence="10">
    <location>
        <position position="77"/>
    </location>
</feature>
<evidence type="ECO:0000256" key="3">
    <source>
        <dbReference type="ARBA" id="ARBA00022723"/>
    </source>
</evidence>
<evidence type="ECO:0000256" key="9">
    <source>
        <dbReference type="ARBA" id="ARBA00052017"/>
    </source>
</evidence>
<dbReference type="GO" id="GO:0035870">
    <property type="term" value="F:dITP diphosphatase activity"/>
    <property type="evidence" value="ECO:0007669"/>
    <property type="project" value="UniProtKB-UniRule"/>
</dbReference>
<dbReference type="GO" id="GO:0046872">
    <property type="term" value="F:metal ion binding"/>
    <property type="evidence" value="ECO:0007669"/>
    <property type="project" value="UniProtKB-KW"/>
</dbReference>
<feature type="binding site" evidence="10">
    <location>
        <position position="181"/>
    </location>
    <ligand>
        <name>substrate</name>
    </ligand>
</feature>
<evidence type="ECO:0000256" key="4">
    <source>
        <dbReference type="ARBA" id="ARBA00022741"/>
    </source>
</evidence>
<comment type="catalytic activity">
    <reaction evidence="9 10">
        <text>XTP + H2O = XMP + diphosphate + H(+)</text>
        <dbReference type="Rhea" id="RHEA:28610"/>
        <dbReference type="ChEBI" id="CHEBI:15377"/>
        <dbReference type="ChEBI" id="CHEBI:15378"/>
        <dbReference type="ChEBI" id="CHEBI:33019"/>
        <dbReference type="ChEBI" id="CHEBI:57464"/>
        <dbReference type="ChEBI" id="CHEBI:61314"/>
        <dbReference type="EC" id="3.6.1.66"/>
    </reaction>
</comment>
<dbReference type="GO" id="GO:0036220">
    <property type="term" value="F:ITP diphosphatase activity"/>
    <property type="evidence" value="ECO:0007669"/>
    <property type="project" value="UniProtKB-UniRule"/>
</dbReference>
<organism evidence="12 13">
    <name type="scientific">Candidatus Desulfacyla euxinica</name>
    <dbReference type="NCBI Taxonomy" id="2841693"/>
    <lineage>
        <taxon>Bacteria</taxon>
        <taxon>Deltaproteobacteria</taxon>
        <taxon>Candidatus Desulfacyla</taxon>
    </lineage>
</organism>
<evidence type="ECO:0000313" key="12">
    <source>
        <dbReference type="EMBL" id="MBC8177774.1"/>
    </source>
</evidence>
<sequence length="214" mass="23254">MGEDLKLDRPLILATKNRGKVSEFQDLFRGFDFEIKSLNDFGPIPPVIEDGETFEDNSVKKAQFTAKVLGLPAIADDSGLTVKALGGKPGVLSARYAGEDATDEANNIKLLKAMKGIEQREAAFICVLAIAVPQGPALIYGGTCEGLITQEISGTQGFGYDPIFYYPPLNKTFAQMSGAEKNGVSHRGRAMAELKGELDKVLIWVRQRLAEEPF</sequence>
<dbReference type="PANTHER" id="PTHR11067:SF9">
    <property type="entry name" value="INOSINE TRIPHOSPHATE PYROPHOSPHATASE"/>
    <property type="match status" value="1"/>
</dbReference>
<dbReference type="InterPro" id="IPR002637">
    <property type="entry name" value="RdgB/HAM1"/>
</dbReference>
<dbReference type="Pfam" id="PF01725">
    <property type="entry name" value="Ham1p_like"/>
    <property type="match status" value="1"/>
</dbReference>
<comment type="function">
    <text evidence="10">Pyrophosphatase that catalyzes the hydrolysis of nucleoside triphosphates to their monophosphate derivatives, with a high preference for the non-canonical purine nucleotides XTP (xanthosine triphosphate), dITP (deoxyinosine triphosphate) and ITP. Seems to function as a house-cleaning enzyme that removes non-canonical purine nucleotides from the nucleotide pool, thus preventing their incorporation into DNA/RNA and avoiding chromosomal lesions.</text>
</comment>
<protein>
    <recommendedName>
        <fullName evidence="10">dITP/XTP pyrophosphatase</fullName>
        <ecNumber evidence="10">3.6.1.66</ecNumber>
    </recommendedName>
    <alternativeName>
        <fullName evidence="10">Non-canonical purine NTP pyrophosphatase</fullName>
    </alternativeName>
    <alternativeName>
        <fullName evidence="10">Non-standard purine NTP pyrophosphatase</fullName>
    </alternativeName>
    <alternativeName>
        <fullName evidence="10">Nucleoside-triphosphate diphosphatase</fullName>
    </alternativeName>
    <alternativeName>
        <fullName evidence="10">Nucleoside-triphosphate pyrophosphatase</fullName>
        <shortName evidence="10">NTPase</shortName>
    </alternativeName>
</protein>
<dbReference type="Gene3D" id="3.90.950.10">
    <property type="match status" value="1"/>
</dbReference>
<evidence type="ECO:0000313" key="13">
    <source>
        <dbReference type="Proteomes" id="UP000650524"/>
    </source>
</evidence>
<evidence type="ECO:0000256" key="1">
    <source>
        <dbReference type="ARBA" id="ARBA00008023"/>
    </source>
</evidence>
<comment type="caution">
    <text evidence="10">Lacks conserved residue(s) required for the propagation of feature annotation.</text>
</comment>
<comment type="catalytic activity">
    <reaction evidence="10">
        <text>ITP + H2O = IMP + diphosphate + H(+)</text>
        <dbReference type="Rhea" id="RHEA:29399"/>
        <dbReference type="ChEBI" id="CHEBI:15377"/>
        <dbReference type="ChEBI" id="CHEBI:15378"/>
        <dbReference type="ChEBI" id="CHEBI:33019"/>
        <dbReference type="ChEBI" id="CHEBI:58053"/>
        <dbReference type="ChEBI" id="CHEBI:61402"/>
        <dbReference type="EC" id="3.6.1.66"/>
    </reaction>
</comment>
<dbReference type="EC" id="3.6.1.66" evidence="10"/>
<evidence type="ECO:0000256" key="2">
    <source>
        <dbReference type="ARBA" id="ARBA00011738"/>
    </source>
</evidence>
<feature type="binding site" evidence="10">
    <location>
        <position position="78"/>
    </location>
    <ligand>
        <name>substrate</name>
    </ligand>
</feature>
<comment type="similarity">
    <text evidence="1 10 11">Belongs to the HAM1 NTPase family.</text>
</comment>
<evidence type="ECO:0000256" key="6">
    <source>
        <dbReference type="ARBA" id="ARBA00022842"/>
    </source>
</evidence>
<keyword evidence="3 10" id="KW-0479">Metal-binding</keyword>
<dbReference type="PANTHER" id="PTHR11067">
    <property type="entry name" value="INOSINE TRIPHOSPHATE PYROPHOSPHATASE/HAM1 PROTEIN"/>
    <property type="match status" value="1"/>
</dbReference>
<feature type="binding site" evidence="10">
    <location>
        <begin position="186"/>
        <end position="187"/>
    </location>
    <ligand>
        <name>substrate</name>
    </ligand>
</feature>
<comment type="caution">
    <text evidence="12">The sequence shown here is derived from an EMBL/GenBank/DDBJ whole genome shotgun (WGS) entry which is preliminary data.</text>
</comment>
<gene>
    <name evidence="12" type="ORF">H8E19_10250</name>
</gene>
<dbReference type="GO" id="GO:0017111">
    <property type="term" value="F:ribonucleoside triphosphate phosphatase activity"/>
    <property type="evidence" value="ECO:0007669"/>
    <property type="project" value="InterPro"/>
</dbReference>
<dbReference type="FunFam" id="3.90.950.10:FF:000001">
    <property type="entry name" value="dITP/XTP pyrophosphatase"/>
    <property type="match status" value="1"/>
</dbReference>
<comment type="catalytic activity">
    <reaction evidence="8 10">
        <text>dITP + H2O = dIMP + diphosphate + H(+)</text>
        <dbReference type="Rhea" id="RHEA:28342"/>
        <dbReference type="ChEBI" id="CHEBI:15377"/>
        <dbReference type="ChEBI" id="CHEBI:15378"/>
        <dbReference type="ChEBI" id="CHEBI:33019"/>
        <dbReference type="ChEBI" id="CHEBI:61194"/>
        <dbReference type="ChEBI" id="CHEBI:61382"/>
        <dbReference type="EC" id="3.6.1.66"/>
    </reaction>
</comment>
<proteinExistence type="inferred from homology"/>
<dbReference type="AlphaFoldDB" id="A0A8J6T7Y7"/>
<evidence type="ECO:0000256" key="5">
    <source>
        <dbReference type="ARBA" id="ARBA00022801"/>
    </source>
</evidence>
<comment type="cofactor">
    <cofactor evidence="10">
        <name>Mg(2+)</name>
        <dbReference type="ChEBI" id="CHEBI:18420"/>
    </cofactor>
    <text evidence="10">Binds 1 Mg(2+) ion per subunit.</text>
</comment>
<feature type="binding site" evidence="10">
    <location>
        <position position="77"/>
    </location>
    <ligand>
        <name>Mg(2+)</name>
        <dbReference type="ChEBI" id="CHEBI:18420"/>
    </ligand>
</feature>
<dbReference type="GO" id="GO:0036222">
    <property type="term" value="F:XTP diphosphatase activity"/>
    <property type="evidence" value="ECO:0007669"/>
    <property type="project" value="UniProtKB-UniRule"/>
</dbReference>
<dbReference type="InterPro" id="IPR020922">
    <property type="entry name" value="dITP/XTP_pyrophosphatase"/>
</dbReference>
<dbReference type="CDD" id="cd00515">
    <property type="entry name" value="HAM1"/>
    <property type="match status" value="1"/>
</dbReference>
<evidence type="ECO:0000256" key="11">
    <source>
        <dbReference type="RuleBase" id="RU003781"/>
    </source>
</evidence>
<keyword evidence="6 10" id="KW-0460">Magnesium</keyword>
<dbReference type="SUPFAM" id="SSF52972">
    <property type="entry name" value="ITPase-like"/>
    <property type="match status" value="1"/>
</dbReference>
<evidence type="ECO:0000256" key="7">
    <source>
        <dbReference type="ARBA" id="ARBA00023080"/>
    </source>
</evidence>
<name>A0A8J6T7Y7_9DELT</name>
<reference evidence="12 13" key="1">
    <citation type="submission" date="2020-08" db="EMBL/GenBank/DDBJ databases">
        <title>Bridging the membrane lipid divide: bacteria of the FCB group superphylum have the potential to synthesize archaeal ether lipids.</title>
        <authorList>
            <person name="Villanueva L."/>
            <person name="Von Meijenfeldt F.A.B."/>
            <person name="Westbye A.B."/>
            <person name="Yadav S."/>
            <person name="Hopmans E.C."/>
            <person name="Dutilh B.E."/>
            <person name="Sinninghe Damste J.S."/>
        </authorList>
    </citation>
    <scope>NUCLEOTIDE SEQUENCE [LARGE SCALE GENOMIC DNA]</scope>
    <source>
        <strain evidence="12">NIOZ-UU27</strain>
    </source>
</reference>
<feature type="binding site" evidence="10">
    <location>
        <begin position="15"/>
        <end position="20"/>
    </location>
    <ligand>
        <name>substrate</name>
    </ligand>
</feature>
<dbReference type="GO" id="GO:0000166">
    <property type="term" value="F:nucleotide binding"/>
    <property type="evidence" value="ECO:0007669"/>
    <property type="project" value="UniProtKB-KW"/>
</dbReference>
<dbReference type="NCBIfam" id="NF011397">
    <property type="entry name" value="PRK14822.1"/>
    <property type="match status" value="1"/>
</dbReference>
<dbReference type="HAMAP" id="MF_01405">
    <property type="entry name" value="Non_canon_purine_NTPase"/>
    <property type="match status" value="1"/>
</dbReference>
<comment type="subunit">
    <text evidence="2 10">Homodimer.</text>
</comment>
<accession>A0A8J6T7Y7</accession>
<dbReference type="Proteomes" id="UP000650524">
    <property type="component" value="Unassembled WGS sequence"/>
</dbReference>
<dbReference type="GO" id="GO:0009117">
    <property type="term" value="P:nucleotide metabolic process"/>
    <property type="evidence" value="ECO:0007669"/>
    <property type="project" value="UniProtKB-KW"/>
</dbReference>